<evidence type="ECO:0000256" key="1">
    <source>
        <dbReference type="ARBA" id="ARBA00004141"/>
    </source>
</evidence>
<dbReference type="PROSITE" id="PS50262">
    <property type="entry name" value="G_PROTEIN_RECEP_F1_2"/>
    <property type="match status" value="1"/>
</dbReference>
<feature type="transmembrane region" description="Helical" evidence="9">
    <location>
        <begin position="185"/>
        <end position="210"/>
    </location>
</feature>
<sequence>MLSYLANVTVYAPATASIDQLDMLMCTFFICVFQNHTQDCSVAYSLPQLYHPLIWDARGPAPGTLVNESLTTQSSAVYRLFNHSLQIRALESPAEADDFVYSGAQSILYGFVLPIVKLFGLLSNLSFFFTLLRVPSMRNVTNFYLSNVAVADLLVLIFATTSNQCQVLTTHISVDMSSLGNSPQVVYSLFVYLLNVGTISSFVFVTVLSYERCFAIYHPFEHHAVNLKKRAIKVAVCFWLLSLSVNAAFFWFQFEAWNVPPIKCLIWPSEEKYKHLSSNVKVFVNSDEMILTWLQVTNYVLFCIYGLCLVLTVIFNVCLIKQMHAPFQGNMQIRGPSQNQRRATVILGINTTVVFLCFLPQIVITLVLILCGSSDGLHLSFFVEQDLLLIVSWLRIINASINSVIFNAGSGSYRKAFKQAFCCSKRQQGHRVNIALQTLPRADVDNRI</sequence>
<feature type="transmembrane region" description="Helical" evidence="9">
    <location>
        <begin position="107"/>
        <end position="131"/>
    </location>
</feature>
<feature type="domain" description="G-protein coupled receptors family 1 profile" evidence="10">
    <location>
        <begin position="123"/>
        <end position="406"/>
    </location>
</feature>
<evidence type="ECO:0000313" key="12">
    <source>
        <dbReference type="RefSeq" id="XP_022081580.1"/>
    </source>
</evidence>
<protein>
    <submittedName>
        <fullName evidence="12">Allatostatin-A receptor-like</fullName>
    </submittedName>
</protein>
<feature type="transmembrane region" description="Helical" evidence="9">
    <location>
        <begin position="231"/>
        <end position="252"/>
    </location>
</feature>
<dbReference type="RefSeq" id="XP_022081580.1">
    <property type="nucleotide sequence ID" value="XM_022225888.1"/>
</dbReference>
<dbReference type="KEGG" id="aplc:110974319"/>
<dbReference type="PANTHER" id="PTHR24243">
    <property type="entry name" value="G-PROTEIN COUPLED RECEPTOR"/>
    <property type="match status" value="1"/>
</dbReference>
<keyword evidence="6 8" id="KW-0675">Receptor</keyword>
<proteinExistence type="inferred from homology"/>
<keyword evidence="2 8" id="KW-0812">Transmembrane</keyword>
<dbReference type="AlphaFoldDB" id="A0A8B7XNK7"/>
<gene>
    <name evidence="12" type="primary">LOC110974319</name>
</gene>
<evidence type="ECO:0000256" key="8">
    <source>
        <dbReference type="RuleBase" id="RU000688"/>
    </source>
</evidence>
<evidence type="ECO:0000256" key="6">
    <source>
        <dbReference type="ARBA" id="ARBA00023170"/>
    </source>
</evidence>
<dbReference type="InterPro" id="IPR000276">
    <property type="entry name" value="GPCR_Rhodpsn"/>
</dbReference>
<evidence type="ECO:0000256" key="5">
    <source>
        <dbReference type="ARBA" id="ARBA00023136"/>
    </source>
</evidence>
<keyword evidence="5 9" id="KW-0472">Membrane</keyword>
<keyword evidence="3 9" id="KW-1133">Transmembrane helix</keyword>
<evidence type="ECO:0000256" key="7">
    <source>
        <dbReference type="ARBA" id="ARBA00023224"/>
    </source>
</evidence>
<evidence type="ECO:0000256" key="9">
    <source>
        <dbReference type="SAM" id="Phobius"/>
    </source>
</evidence>
<dbReference type="SUPFAM" id="SSF81321">
    <property type="entry name" value="Family A G protein-coupled receptor-like"/>
    <property type="match status" value="1"/>
</dbReference>
<dbReference type="Gene3D" id="1.20.1070.10">
    <property type="entry name" value="Rhodopsin 7-helix transmembrane proteins"/>
    <property type="match status" value="1"/>
</dbReference>
<dbReference type="PRINTS" id="PR00237">
    <property type="entry name" value="GPCRRHODOPSN"/>
</dbReference>
<keyword evidence="11" id="KW-1185">Reference proteome</keyword>
<dbReference type="PROSITE" id="PS00237">
    <property type="entry name" value="G_PROTEIN_RECEP_F1_1"/>
    <property type="match status" value="1"/>
</dbReference>
<feature type="transmembrane region" description="Helical" evidence="9">
    <location>
        <begin position="390"/>
        <end position="409"/>
    </location>
</feature>
<keyword evidence="4 8" id="KW-0297">G-protein coupled receptor</keyword>
<dbReference type="GO" id="GO:0004930">
    <property type="term" value="F:G protein-coupled receptor activity"/>
    <property type="evidence" value="ECO:0007669"/>
    <property type="project" value="UniProtKB-KW"/>
</dbReference>
<dbReference type="PANTHER" id="PTHR24243:SF208">
    <property type="entry name" value="PYROKININ-1 RECEPTOR"/>
    <property type="match status" value="1"/>
</dbReference>
<comment type="similarity">
    <text evidence="8">Belongs to the G-protein coupled receptor 1 family.</text>
</comment>
<accession>A0A8B7XNK7</accession>
<evidence type="ECO:0000256" key="3">
    <source>
        <dbReference type="ARBA" id="ARBA00022989"/>
    </source>
</evidence>
<dbReference type="GO" id="GO:0005886">
    <property type="term" value="C:plasma membrane"/>
    <property type="evidence" value="ECO:0007669"/>
    <property type="project" value="TreeGrafter"/>
</dbReference>
<evidence type="ECO:0000313" key="11">
    <source>
        <dbReference type="Proteomes" id="UP000694845"/>
    </source>
</evidence>
<reference evidence="12" key="1">
    <citation type="submission" date="2025-08" db="UniProtKB">
        <authorList>
            <consortium name="RefSeq"/>
        </authorList>
    </citation>
    <scope>IDENTIFICATION</scope>
</reference>
<dbReference type="OMA" id="DEMILTW"/>
<feature type="transmembrane region" description="Helical" evidence="9">
    <location>
        <begin position="343"/>
        <end position="370"/>
    </location>
</feature>
<comment type="subcellular location">
    <subcellularLocation>
        <location evidence="1">Membrane</location>
        <topology evidence="1">Multi-pass membrane protein</topology>
    </subcellularLocation>
</comment>
<dbReference type="CDD" id="cd00637">
    <property type="entry name" value="7tm_classA_rhodopsin-like"/>
    <property type="match status" value="1"/>
</dbReference>
<dbReference type="OrthoDB" id="10254436at2759"/>
<feature type="transmembrane region" description="Helical" evidence="9">
    <location>
        <begin position="143"/>
        <end position="161"/>
    </location>
</feature>
<organism evidence="11 12">
    <name type="scientific">Acanthaster planci</name>
    <name type="common">Crown-of-thorns starfish</name>
    <dbReference type="NCBI Taxonomy" id="133434"/>
    <lineage>
        <taxon>Eukaryota</taxon>
        <taxon>Metazoa</taxon>
        <taxon>Echinodermata</taxon>
        <taxon>Eleutherozoa</taxon>
        <taxon>Asterozoa</taxon>
        <taxon>Asteroidea</taxon>
        <taxon>Valvatacea</taxon>
        <taxon>Valvatida</taxon>
        <taxon>Acanthasteridae</taxon>
        <taxon>Acanthaster</taxon>
    </lineage>
</organism>
<dbReference type="GeneID" id="110974319"/>
<dbReference type="Pfam" id="PF00001">
    <property type="entry name" value="7tm_1"/>
    <property type="match status" value="1"/>
</dbReference>
<name>A0A8B7XNK7_ACAPL</name>
<keyword evidence="7 8" id="KW-0807">Transducer</keyword>
<dbReference type="InterPro" id="IPR017452">
    <property type="entry name" value="GPCR_Rhodpsn_7TM"/>
</dbReference>
<feature type="transmembrane region" description="Helical" evidence="9">
    <location>
        <begin position="299"/>
        <end position="322"/>
    </location>
</feature>
<evidence type="ECO:0000256" key="4">
    <source>
        <dbReference type="ARBA" id="ARBA00023040"/>
    </source>
</evidence>
<evidence type="ECO:0000256" key="2">
    <source>
        <dbReference type="ARBA" id="ARBA00022692"/>
    </source>
</evidence>
<dbReference type="Proteomes" id="UP000694845">
    <property type="component" value="Unplaced"/>
</dbReference>
<evidence type="ECO:0000259" key="10">
    <source>
        <dbReference type="PROSITE" id="PS50262"/>
    </source>
</evidence>